<evidence type="ECO:0000259" key="4">
    <source>
        <dbReference type="PROSITE" id="PS50949"/>
    </source>
</evidence>
<accession>A0ABT2ALP5</accession>
<dbReference type="PANTHER" id="PTHR44846:SF1">
    <property type="entry name" value="MANNOSYL-D-GLYCERATE TRANSPORT_METABOLISM SYSTEM REPRESSOR MNGR-RELATED"/>
    <property type="match status" value="1"/>
</dbReference>
<dbReference type="SMART" id="SM00345">
    <property type="entry name" value="HTH_GNTR"/>
    <property type="match status" value="1"/>
</dbReference>
<dbReference type="InterPro" id="IPR036388">
    <property type="entry name" value="WH-like_DNA-bd_sf"/>
</dbReference>
<dbReference type="PANTHER" id="PTHR44846">
    <property type="entry name" value="MANNOSYL-D-GLYCERATE TRANSPORT/METABOLISM SYSTEM REPRESSOR MNGR-RELATED"/>
    <property type="match status" value="1"/>
</dbReference>
<keyword evidence="1" id="KW-0805">Transcription regulation</keyword>
<organism evidence="5 6">
    <name type="scientific">Massilia agri</name>
    <dbReference type="NCBI Taxonomy" id="1886785"/>
    <lineage>
        <taxon>Bacteria</taxon>
        <taxon>Pseudomonadati</taxon>
        <taxon>Pseudomonadota</taxon>
        <taxon>Betaproteobacteria</taxon>
        <taxon>Burkholderiales</taxon>
        <taxon>Oxalobacteraceae</taxon>
        <taxon>Telluria group</taxon>
        <taxon>Massilia</taxon>
    </lineage>
</organism>
<dbReference type="CDD" id="cd07377">
    <property type="entry name" value="WHTH_GntR"/>
    <property type="match status" value="1"/>
</dbReference>
<dbReference type="Pfam" id="PF07702">
    <property type="entry name" value="UTRA"/>
    <property type="match status" value="1"/>
</dbReference>
<dbReference type="SUPFAM" id="SSF46785">
    <property type="entry name" value="Winged helix' DNA-binding domain"/>
    <property type="match status" value="1"/>
</dbReference>
<dbReference type="InterPro" id="IPR050679">
    <property type="entry name" value="Bact_HTH_transcr_reg"/>
</dbReference>
<dbReference type="InterPro" id="IPR028978">
    <property type="entry name" value="Chorismate_lyase_/UTRA_dom_sf"/>
</dbReference>
<keyword evidence="2" id="KW-0238">DNA-binding</keyword>
<dbReference type="PROSITE" id="PS50949">
    <property type="entry name" value="HTH_GNTR"/>
    <property type="match status" value="1"/>
</dbReference>
<evidence type="ECO:0000256" key="2">
    <source>
        <dbReference type="ARBA" id="ARBA00023125"/>
    </source>
</evidence>
<evidence type="ECO:0000256" key="1">
    <source>
        <dbReference type="ARBA" id="ARBA00023015"/>
    </source>
</evidence>
<evidence type="ECO:0000313" key="5">
    <source>
        <dbReference type="EMBL" id="MCS0597162.1"/>
    </source>
</evidence>
<comment type="caution">
    <text evidence="5">The sequence shown here is derived from an EMBL/GenBank/DDBJ whole genome shotgun (WGS) entry which is preliminary data.</text>
</comment>
<dbReference type="PRINTS" id="PR00035">
    <property type="entry name" value="HTHGNTR"/>
</dbReference>
<dbReference type="InterPro" id="IPR036390">
    <property type="entry name" value="WH_DNA-bd_sf"/>
</dbReference>
<dbReference type="RefSeq" id="WP_258828181.1">
    <property type="nucleotide sequence ID" value="NZ_JANUHA010000007.1"/>
</dbReference>
<dbReference type="Gene3D" id="3.40.1410.10">
    <property type="entry name" value="Chorismate lyase-like"/>
    <property type="match status" value="1"/>
</dbReference>
<protein>
    <submittedName>
        <fullName evidence="5">GntR family transcriptional regulator</fullName>
    </submittedName>
</protein>
<proteinExistence type="predicted"/>
<evidence type="ECO:0000256" key="3">
    <source>
        <dbReference type="ARBA" id="ARBA00023163"/>
    </source>
</evidence>
<dbReference type="Pfam" id="PF00392">
    <property type="entry name" value="GntR"/>
    <property type="match status" value="1"/>
</dbReference>
<name>A0ABT2ALP5_9BURK</name>
<gene>
    <name evidence="5" type="ORF">NX780_12485</name>
</gene>
<evidence type="ECO:0000313" key="6">
    <source>
        <dbReference type="Proteomes" id="UP001206572"/>
    </source>
</evidence>
<keyword evidence="3" id="KW-0804">Transcription</keyword>
<feature type="domain" description="HTH gntR-type" evidence="4">
    <location>
        <begin position="16"/>
        <end position="84"/>
    </location>
</feature>
<dbReference type="Gene3D" id="1.10.10.10">
    <property type="entry name" value="Winged helix-like DNA-binding domain superfamily/Winged helix DNA-binding domain"/>
    <property type="match status" value="1"/>
</dbReference>
<dbReference type="Proteomes" id="UP001206572">
    <property type="component" value="Unassembled WGS sequence"/>
</dbReference>
<dbReference type="InterPro" id="IPR011663">
    <property type="entry name" value="UTRA"/>
</dbReference>
<dbReference type="SMART" id="SM00866">
    <property type="entry name" value="UTRA"/>
    <property type="match status" value="1"/>
</dbReference>
<dbReference type="SUPFAM" id="SSF64288">
    <property type="entry name" value="Chorismate lyase-like"/>
    <property type="match status" value="1"/>
</dbReference>
<reference evidence="5 6" key="1">
    <citation type="submission" date="2022-08" db="EMBL/GenBank/DDBJ databases">
        <title>Reclassification of Massilia species as members of the genera Telluria, Duganella, Pseudoduganella, Mokoshia gen. nov. and Zemynaea gen. nov. using orthogonal and non-orthogonal genome-based approaches.</title>
        <authorList>
            <person name="Bowman J.P."/>
        </authorList>
    </citation>
    <scope>NUCLEOTIDE SEQUENCE [LARGE SCALE GENOMIC DNA]</scope>
    <source>
        <strain evidence="5 6">JCM 31661</strain>
    </source>
</reference>
<keyword evidence="6" id="KW-1185">Reference proteome</keyword>
<dbReference type="EMBL" id="JANUHA010000007">
    <property type="protein sequence ID" value="MCS0597162.1"/>
    <property type="molecule type" value="Genomic_DNA"/>
</dbReference>
<sequence>MDEELQAFRPDPADVTPLYIQLANKLSNAIGKGRWRPNEALPSERTLSGMLSISRVTARKAIDLLCERGVLTRVRGSGTYITPKLEQPLSRLSSFSEELSQRGAKAGSIWLSRELGAATPLEMLSLGLSPNTPVVRLKRLRTADEIVMAIETSTIPAVYMPDPQAVGDSLYDYLEERGIHPVRALQHIRAVNASAAQARLTDLAPNTAMLHITRVSYLGSGAAVELTHSWFRSDYYGYVTESQR</sequence>
<dbReference type="InterPro" id="IPR000524">
    <property type="entry name" value="Tscrpt_reg_HTH_GntR"/>
</dbReference>